<evidence type="ECO:0000259" key="3">
    <source>
        <dbReference type="Pfam" id="PF11250"/>
    </source>
</evidence>
<evidence type="ECO:0000313" key="5">
    <source>
        <dbReference type="Proteomes" id="UP000585474"/>
    </source>
</evidence>
<protein>
    <recommendedName>
        <fullName evidence="3">FAF domain-containing protein</fullName>
    </recommendedName>
</protein>
<dbReference type="OrthoDB" id="1916983at2759"/>
<feature type="compositionally biased region" description="Polar residues" evidence="2">
    <location>
        <begin position="68"/>
        <end position="81"/>
    </location>
</feature>
<evidence type="ECO:0000256" key="2">
    <source>
        <dbReference type="SAM" id="MobiDB-lite"/>
    </source>
</evidence>
<feature type="region of interest" description="Disordered" evidence="2">
    <location>
        <begin position="68"/>
        <end position="126"/>
    </location>
</feature>
<dbReference type="PANTHER" id="PTHR33155">
    <property type="entry name" value="FANTASTIC FOUR-LIKE PROTEIN (DUF3049)"/>
    <property type="match status" value="1"/>
</dbReference>
<feature type="compositionally biased region" description="Polar residues" evidence="2">
    <location>
        <begin position="106"/>
        <end position="125"/>
    </location>
</feature>
<organism evidence="4 5">
    <name type="scientific">Actinidia rufa</name>
    <dbReference type="NCBI Taxonomy" id="165716"/>
    <lineage>
        <taxon>Eukaryota</taxon>
        <taxon>Viridiplantae</taxon>
        <taxon>Streptophyta</taxon>
        <taxon>Embryophyta</taxon>
        <taxon>Tracheophyta</taxon>
        <taxon>Spermatophyta</taxon>
        <taxon>Magnoliopsida</taxon>
        <taxon>eudicotyledons</taxon>
        <taxon>Gunneridae</taxon>
        <taxon>Pentapetalae</taxon>
        <taxon>asterids</taxon>
        <taxon>Ericales</taxon>
        <taxon>Actinidiaceae</taxon>
        <taxon>Actinidia</taxon>
    </lineage>
</organism>
<dbReference type="InterPro" id="IPR046431">
    <property type="entry name" value="FAF_dom"/>
</dbReference>
<feature type="compositionally biased region" description="Basic and acidic residues" evidence="2">
    <location>
        <begin position="90"/>
        <end position="102"/>
    </location>
</feature>
<dbReference type="Proteomes" id="UP000585474">
    <property type="component" value="Unassembled WGS sequence"/>
</dbReference>
<feature type="domain" description="FAF" evidence="3">
    <location>
        <begin position="111"/>
        <end position="163"/>
    </location>
</feature>
<evidence type="ECO:0000313" key="4">
    <source>
        <dbReference type="EMBL" id="GFZ14118.1"/>
    </source>
</evidence>
<proteinExistence type="inferred from homology"/>
<evidence type="ECO:0000256" key="1">
    <source>
        <dbReference type="ARBA" id="ARBA00008690"/>
    </source>
</evidence>
<name>A0A7J0GTK8_9ERIC</name>
<comment type="caution">
    <text evidence="4">The sequence shown here is derived from an EMBL/GenBank/DDBJ whole genome shotgun (WGS) entry which is preliminary data.</text>
</comment>
<sequence length="262" mass="29313">MSTVVCQGLQTCLESQLIETRILRLKVASSPKPSNPDLGETFYVHPMAKQSSSMLSYKSLELCTENLGSETGTDMTESDIFSLSPPASVGEERESLVREQPKSKKTSSSRNFPPPLTTLNGSNPIQVKPHREGGRLIIEAVEAPPTHSIFHAERSHGRLRLNLWREYVSTNNSDSEITSEENEHSDVEVENEGNDEEKEGEEEDCEDKDDEEESEFRAREDMDGNFSEVGVNMGIEKFQRSSNSRCNEGVLCNWEPLLLVTS</sequence>
<reference evidence="4 5" key="1">
    <citation type="submission" date="2019-07" db="EMBL/GenBank/DDBJ databases">
        <title>De Novo Assembly of kiwifruit Actinidia rufa.</title>
        <authorList>
            <person name="Sugita-Konishi S."/>
            <person name="Sato K."/>
            <person name="Mori E."/>
            <person name="Abe Y."/>
            <person name="Kisaki G."/>
            <person name="Hamano K."/>
            <person name="Suezawa K."/>
            <person name="Otani M."/>
            <person name="Fukuda T."/>
            <person name="Manabe T."/>
            <person name="Gomi K."/>
            <person name="Tabuchi M."/>
            <person name="Akimitsu K."/>
            <person name="Kataoka I."/>
        </authorList>
    </citation>
    <scope>NUCLEOTIDE SEQUENCE [LARGE SCALE GENOMIC DNA]</scope>
    <source>
        <strain evidence="5">cv. Fuchu</strain>
    </source>
</reference>
<accession>A0A7J0GTK8</accession>
<gene>
    <name evidence="4" type="ORF">Acr_24g0003080</name>
</gene>
<keyword evidence="5" id="KW-1185">Reference proteome</keyword>
<dbReference type="AlphaFoldDB" id="A0A7J0GTK8"/>
<dbReference type="InterPro" id="IPR021410">
    <property type="entry name" value="FAF"/>
</dbReference>
<feature type="compositionally biased region" description="Acidic residues" evidence="2">
    <location>
        <begin position="188"/>
        <end position="214"/>
    </location>
</feature>
<dbReference type="PANTHER" id="PTHR33155:SF4">
    <property type="entry name" value="PROTEIN FANTASTIC FOUR 3"/>
    <property type="match status" value="1"/>
</dbReference>
<dbReference type="Pfam" id="PF11250">
    <property type="entry name" value="FAF"/>
    <property type="match status" value="1"/>
</dbReference>
<comment type="similarity">
    <text evidence="1">Belongs to the fantastic four family.</text>
</comment>
<feature type="region of interest" description="Disordered" evidence="2">
    <location>
        <begin position="171"/>
        <end position="228"/>
    </location>
</feature>
<dbReference type="EMBL" id="BJWL01000024">
    <property type="protein sequence ID" value="GFZ14118.1"/>
    <property type="molecule type" value="Genomic_DNA"/>
</dbReference>